<proteinExistence type="predicted"/>
<keyword evidence="2" id="KW-1185">Reference proteome</keyword>
<organism evidence="1 2">
    <name type="scientific">Stieleria magnilauensis</name>
    <dbReference type="NCBI Taxonomy" id="2527963"/>
    <lineage>
        <taxon>Bacteria</taxon>
        <taxon>Pseudomonadati</taxon>
        <taxon>Planctomycetota</taxon>
        <taxon>Planctomycetia</taxon>
        <taxon>Pirellulales</taxon>
        <taxon>Pirellulaceae</taxon>
        <taxon>Stieleria</taxon>
    </lineage>
</organism>
<dbReference type="EMBL" id="CP036432">
    <property type="protein sequence ID" value="QDV85280.1"/>
    <property type="molecule type" value="Genomic_DNA"/>
</dbReference>
<reference evidence="1 2" key="1">
    <citation type="submission" date="2019-02" db="EMBL/GenBank/DDBJ databases">
        <title>Deep-cultivation of Planctomycetes and their phenomic and genomic characterization uncovers novel biology.</title>
        <authorList>
            <person name="Wiegand S."/>
            <person name="Jogler M."/>
            <person name="Boedeker C."/>
            <person name="Pinto D."/>
            <person name="Vollmers J."/>
            <person name="Rivas-Marin E."/>
            <person name="Kohn T."/>
            <person name="Peeters S.H."/>
            <person name="Heuer A."/>
            <person name="Rast P."/>
            <person name="Oberbeckmann S."/>
            <person name="Bunk B."/>
            <person name="Jeske O."/>
            <person name="Meyerdierks A."/>
            <person name="Storesund J.E."/>
            <person name="Kallscheuer N."/>
            <person name="Luecker S."/>
            <person name="Lage O.M."/>
            <person name="Pohl T."/>
            <person name="Merkel B.J."/>
            <person name="Hornburger P."/>
            <person name="Mueller R.-W."/>
            <person name="Bruemmer F."/>
            <person name="Labrenz M."/>
            <person name="Spormann A.M."/>
            <person name="Op den Camp H."/>
            <person name="Overmann J."/>
            <person name="Amann R."/>
            <person name="Jetten M.S.M."/>
            <person name="Mascher T."/>
            <person name="Medema M.H."/>
            <person name="Devos D.P."/>
            <person name="Kaster A.-K."/>
            <person name="Ovreas L."/>
            <person name="Rohde M."/>
            <person name="Galperin M.Y."/>
            <person name="Jogler C."/>
        </authorList>
    </citation>
    <scope>NUCLEOTIDE SEQUENCE [LARGE SCALE GENOMIC DNA]</scope>
    <source>
        <strain evidence="1 2">TBK1r</strain>
    </source>
</reference>
<gene>
    <name evidence="1" type="ORF">TBK1r_42590</name>
</gene>
<accession>A0ABX5XV47</accession>
<dbReference type="Proteomes" id="UP000318081">
    <property type="component" value="Chromosome"/>
</dbReference>
<name>A0ABX5XV47_9BACT</name>
<evidence type="ECO:0000313" key="1">
    <source>
        <dbReference type="EMBL" id="QDV85280.1"/>
    </source>
</evidence>
<evidence type="ECO:0000313" key="2">
    <source>
        <dbReference type="Proteomes" id="UP000318081"/>
    </source>
</evidence>
<protein>
    <submittedName>
        <fullName evidence="1">Uncharacterized protein</fullName>
    </submittedName>
</protein>
<sequence>MYRDRNKPLPLQCKWIMLRTETAVSSLVCTLGLEVRSAALLTAGSLCQDTVIQAYRRLKSSRPTWRN</sequence>